<dbReference type="PANTHER" id="PTHR45786">
    <property type="entry name" value="DNA BINDING PROTEIN-LIKE"/>
    <property type="match status" value="1"/>
</dbReference>
<proteinExistence type="predicted"/>
<evidence type="ECO:0000313" key="3">
    <source>
        <dbReference type="EMBL" id="RAW39715.1"/>
    </source>
</evidence>
<feature type="compositionally biased region" description="Low complexity" evidence="1">
    <location>
        <begin position="389"/>
        <end position="400"/>
    </location>
</feature>
<name>A0A329SSX2_9STRA</name>
<dbReference type="PANTHER" id="PTHR45786:SF74">
    <property type="entry name" value="ATP-DEPENDENT DNA HELICASE"/>
    <property type="match status" value="1"/>
</dbReference>
<sequence length="458" mass="52717">MRRGHALYNHERFAIARVSGKNVRAGHHTLPEMYECIWCGAWKWSGESDVSCCLKGRVQLPPLTPAPSYLLGYEAYRRNIRAYNQVFAFTSVGVARSDGVGVQGVREDRDFQGQQGVYSFRIQGAMGHYLGSLLPRLESNGVDFQPAKFAQIYIVDEDHKQRAERHKSIFADLDRERLTTLEMMMQSYNPFAQRFLSYAEKIRQDREAGRPVMDLKFQLHVDKHRPGTTNLPTTNEVGAVMIEDGISKYRDLILYTKRNGLLRIFEANPMYDPLQYPLLFPGGDLGWTYTDKYANGNRYRQKDTMSHREHVAYRLFPRPGDGSALHLGGHVFQEYCVDQRAKVEQEALRWVSNNQATLRAVLYSGIQDAYLNETPEALDEGEGRFTEYTRSSQSDQSTDSGQPRRQHFLDRIGKRHPSFFVYGWTPPNVPLLSRFHGNCPRVRQAKHFPYDDMQSGVR</sequence>
<evidence type="ECO:0000313" key="4">
    <source>
        <dbReference type="Proteomes" id="UP000251314"/>
    </source>
</evidence>
<organism evidence="3 4">
    <name type="scientific">Phytophthora cactorum</name>
    <dbReference type="NCBI Taxonomy" id="29920"/>
    <lineage>
        <taxon>Eukaryota</taxon>
        <taxon>Sar</taxon>
        <taxon>Stramenopiles</taxon>
        <taxon>Oomycota</taxon>
        <taxon>Peronosporomycetes</taxon>
        <taxon>Peronosporales</taxon>
        <taxon>Peronosporaceae</taxon>
        <taxon>Phytophthora</taxon>
    </lineage>
</organism>
<dbReference type="EMBL" id="MJFZ01000060">
    <property type="protein sequence ID" value="RAW39715.1"/>
    <property type="molecule type" value="Genomic_DNA"/>
</dbReference>
<keyword evidence="4" id="KW-1185">Reference proteome</keyword>
<dbReference type="STRING" id="29920.A0A329SSX2"/>
<evidence type="ECO:0000256" key="1">
    <source>
        <dbReference type="SAM" id="MobiDB-lite"/>
    </source>
</evidence>
<protein>
    <recommendedName>
        <fullName evidence="2">Helitron helicase-like domain-containing protein</fullName>
    </recommendedName>
</protein>
<comment type="caution">
    <text evidence="3">The sequence shown here is derived from an EMBL/GenBank/DDBJ whole genome shotgun (WGS) entry which is preliminary data.</text>
</comment>
<dbReference type="Proteomes" id="UP000251314">
    <property type="component" value="Unassembled WGS sequence"/>
</dbReference>
<dbReference type="AlphaFoldDB" id="A0A329SSX2"/>
<gene>
    <name evidence="3" type="ORF">PC110_g4025</name>
</gene>
<accession>A0A329SSX2</accession>
<reference evidence="3 4" key="1">
    <citation type="submission" date="2018-01" db="EMBL/GenBank/DDBJ databases">
        <title>Draft genome of the strawberry crown rot pathogen Phytophthora cactorum.</title>
        <authorList>
            <person name="Armitage A.D."/>
            <person name="Lysoe E."/>
            <person name="Nellist C.F."/>
            <person name="Harrison R.J."/>
            <person name="Brurberg M.B."/>
        </authorList>
    </citation>
    <scope>NUCLEOTIDE SEQUENCE [LARGE SCALE GENOMIC DNA]</scope>
    <source>
        <strain evidence="3 4">10300</strain>
    </source>
</reference>
<dbReference type="InterPro" id="IPR025476">
    <property type="entry name" value="Helitron_helicase-like"/>
</dbReference>
<feature type="region of interest" description="Disordered" evidence="1">
    <location>
        <begin position="383"/>
        <end position="405"/>
    </location>
</feature>
<evidence type="ECO:0000259" key="2">
    <source>
        <dbReference type="Pfam" id="PF14214"/>
    </source>
</evidence>
<dbReference type="OrthoDB" id="116564at2759"/>
<dbReference type="VEuPathDB" id="FungiDB:PC110_g4025"/>
<dbReference type="Pfam" id="PF14214">
    <property type="entry name" value="Helitron_like_N"/>
    <property type="match status" value="1"/>
</dbReference>
<feature type="domain" description="Helitron helicase-like" evidence="2">
    <location>
        <begin position="310"/>
        <end position="376"/>
    </location>
</feature>